<feature type="domain" description="T2SS protein K first SAM-like" evidence="11">
    <location>
        <begin position="132"/>
        <end position="189"/>
    </location>
</feature>
<dbReference type="PANTHER" id="PTHR38831:SF2">
    <property type="entry name" value="TYPE II SECRETION SYSTEM PROTEIN K"/>
    <property type="match status" value="1"/>
</dbReference>
<dbReference type="KEGG" id="hbs:IPV69_00150"/>
<keyword evidence="4" id="KW-1003">Cell membrane</keyword>
<dbReference type="AlphaFoldDB" id="A0A7M2WYB8"/>
<evidence type="ECO:0000256" key="2">
    <source>
        <dbReference type="ARBA" id="ARBA00007246"/>
    </source>
</evidence>
<evidence type="ECO:0000259" key="11">
    <source>
        <dbReference type="Pfam" id="PF21687"/>
    </source>
</evidence>
<evidence type="ECO:0000256" key="1">
    <source>
        <dbReference type="ARBA" id="ARBA00004533"/>
    </source>
</evidence>
<evidence type="ECO:0000256" key="9">
    <source>
        <dbReference type="ARBA" id="ARBA00023136"/>
    </source>
</evidence>
<keyword evidence="13" id="KW-1185">Reference proteome</keyword>
<protein>
    <submittedName>
        <fullName evidence="12">General secretion pathway protein GspK</fullName>
    </submittedName>
</protein>
<dbReference type="SUPFAM" id="SSF158544">
    <property type="entry name" value="GspK insert domain-like"/>
    <property type="match status" value="1"/>
</dbReference>
<feature type="transmembrane region" description="Helical" evidence="10">
    <location>
        <begin position="12"/>
        <end position="30"/>
    </location>
</feature>
<proteinExistence type="inferred from homology"/>
<evidence type="ECO:0000313" key="12">
    <source>
        <dbReference type="EMBL" id="QOV89821.1"/>
    </source>
</evidence>
<evidence type="ECO:0000313" key="13">
    <source>
        <dbReference type="Proteomes" id="UP000593765"/>
    </source>
</evidence>
<keyword evidence="3" id="KW-0813">Transport</keyword>
<sequence length="463" mass="50451">MTSSSRRHGTILVMVLWGMIVLTGIILVFGRTVQVEAISSNNRVSTIQTAAILRGAEQYVLSLVENAAGDPTYVVDASSEAMAVGTNPVDGRPMGYFWIIKPDTGNPELTAFGLVDESSKINLNNASRETLMKLPKMTEDIADSIIDWRDTDENVTNQGAESSYYSNLPQGYNAKNDRFEAIEELRLVLQPRLKDARLVDEFLYGYDLNHDGVMSARETSAGGMSSAFSSATNDGRGIAPFVTVYSVEANTNTGRTDVNGDSNQLRDAMRKIFQRTRADQIVQLATTGPAPPGGRRFANVFDFCGKGTMSPQEVRQAYDKLHANQGRTATGRVNLNTAPREVLLAMPGLEEQDVDKLLSARNAETGTSLAWVYEAIGPQKAAAIGSLLTNKSYQYSADIVAMSSNGKSFKRIRIIADARRTPARIVYRKDLSDLGWPLDESIRYSLQQGGVLDTPFGSGGSAF</sequence>
<dbReference type="InterPro" id="IPR005628">
    <property type="entry name" value="GspK"/>
</dbReference>
<evidence type="ECO:0000256" key="4">
    <source>
        <dbReference type="ARBA" id="ARBA00022475"/>
    </source>
</evidence>
<keyword evidence="8 10" id="KW-1133">Transmembrane helix</keyword>
<evidence type="ECO:0000256" key="10">
    <source>
        <dbReference type="SAM" id="Phobius"/>
    </source>
</evidence>
<keyword evidence="6 10" id="KW-0812">Transmembrane</keyword>
<dbReference type="EMBL" id="CP063458">
    <property type="protein sequence ID" value="QOV89821.1"/>
    <property type="molecule type" value="Genomic_DNA"/>
</dbReference>
<evidence type="ECO:0000256" key="8">
    <source>
        <dbReference type="ARBA" id="ARBA00022989"/>
    </source>
</evidence>
<organism evidence="12 13">
    <name type="scientific">Humisphaera borealis</name>
    <dbReference type="NCBI Taxonomy" id="2807512"/>
    <lineage>
        <taxon>Bacteria</taxon>
        <taxon>Pseudomonadati</taxon>
        <taxon>Planctomycetota</taxon>
        <taxon>Phycisphaerae</taxon>
        <taxon>Tepidisphaerales</taxon>
        <taxon>Tepidisphaeraceae</taxon>
        <taxon>Humisphaera</taxon>
    </lineage>
</organism>
<keyword evidence="7" id="KW-0653">Protein transport</keyword>
<name>A0A7M2WYB8_9BACT</name>
<dbReference type="GO" id="GO:0009306">
    <property type="term" value="P:protein secretion"/>
    <property type="evidence" value="ECO:0007669"/>
    <property type="project" value="InterPro"/>
</dbReference>
<dbReference type="PANTHER" id="PTHR38831">
    <property type="entry name" value="TYPE II SECRETION SYSTEM PROTEIN K"/>
    <property type="match status" value="1"/>
</dbReference>
<dbReference type="Proteomes" id="UP000593765">
    <property type="component" value="Chromosome"/>
</dbReference>
<dbReference type="Gene3D" id="1.10.40.60">
    <property type="entry name" value="EpsJ-like"/>
    <property type="match status" value="1"/>
</dbReference>
<dbReference type="GO" id="GO:0005886">
    <property type="term" value="C:plasma membrane"/>
    <property type="evidence" value="ECO:0007669"/>
    <property type="project" value="UniProtKB-SubCell"/>
</dbReference>
<gene>
    <name evidence="12" type="ORF">IPV69_00150</name>
</gene>
<evidence type="ECO:0000256" key="3">
    <source>
        <dbReference type="ARBA" id="ARBA00022448"/>
    </source>
</evidence>
<dbReference type="InterPro" id="IPR049031">
    <property type="entry name" value="T2SSK_SAM-like_1st"/>
</dbReference>
<keyword evidence="5" id="KW-0997">Cell inner membrane</keyword>
<accession>A0A7M2WYB8</accession>
<evidence type="ECO:0000256" key="5">
    <source>
        <dbReference type="ARBA" id="ARBA00022519"/>
    </source>
</evidence>
<keyword evidence="9 10" id="KW-0472">Membrane</keyword>
<comment type="subcellular location">
    <subcellularLocation>
        <location evidence="1">Cell inner membrane</location>
    </subcellularLocation>
</comment>
<reference evidence="12 13" key="1">
    <citation type="submission" date="2020-10" db="EMBL/GenBank/DDBJ databases">
        <title>Wide distribution of Phycisphaera-like planctomycetes from WD2101 soil group in peatlands and genome analysis of the first cultivated representative.</title>
        <authorList>
            <person name="Dedysh S.N."/>
            <person name="Beletsky A.V."/>
            <person name="Ivanova A."/>
            <person name="Kulichevskaya I.S."/>
            <person name="Suzina N.E."/>
            <person name="Philippov D.A."/>
            <person name="Rakitin A.L."/>
            <person name="Mardanov A.V."/>
            <person name="Ravin N.V."/>
        </authorList>
    </citation>
    <scope>NUCLEOTIDE SEQUENCE [LARGE SCALE GENOMIC DNA]</scope>
    <source>
        <strain evidence="12 13">M1803</strain>
    </source>
</reference>
<evidence type="ECO:0000256" key="7">
    <source>
        <dbReference type="ARBA" id="ARBA00022927"/>
    </source>
</evidence>
<dbReference type="Pfam" id="PF21687">
    <property type="entry name" value="T2SSK_1st"/>
    <property type="match status" value="1"/>
</dbReference>
<evidence type="ECO:0000256" key="6">
    <source>
        <dbReference type="ARBA" id="ARBA00022692"/>
    </source>
</evidence>
<comment type="similarity">
    <text evidence="2">Belongs to the GSP K family.</text>
</comment>
<dbReference type="InterPro" id="IPR038072">
    <property type="entry name" value="GspK_central_sf"/>
</dbReference>